<comment type="caution">
    <text evidence="4">The sequence shown here is derived from an EMBL/GenBank/DDBJ whole genome shotgun (WGS) entry which is preliminary data.</text>
</comment>
<evidence type="ECO:0000256" key="1">
    <source>
        <dbReference type="SAM" id="Coils"/>
    </source>
</evidence>
<evidence type="ECO:0000256" key="2">
    <source>
        <dbReference type="SAM" id="MobiDB-lite"/>
    </source>
</evidence>
<reference evidence="4 5" key="1">
    <citation type="submission" date="2019-02" db="EMBL/GenBank/DDBJ databases">
        <title>Genome sequencing of the rare red list fungi Phellinidium pouzarii.</title>
        <authorList>
            <person name="Buettner E."/>
            <person name="Kellner H."/>
        </authorList>
    </citation>
    <scope>NUCLEOTIDE SEQUENCE [LARGE SCALE GENOMIC DNA]</scope>
    <source>
        <strain evidence="4 5">DSM 108285</strain>
    </source>
</reference>
<keyword evidence="3" id="KW-0472">Membrane</keyword>
<evidence type="ECO:0000256" key="3">
    <source>
        <dbReference type="SAM" id="Phobius"/>
    </source>
</evidence>
<name>A0A4S4L9K0_9AGAM</name>
<feature type="compositionally biased region" description="Acidic residues" evidence="2">
    <location>
        <begin position="374"/>
        <end position="389"/>
    </location>
</feature>
<organism evidence="4 5">
    <name type="scientific">Phellinidium pouzarii</name>
    <dbReference type="NCBI Taxonomy" id="167371"/>
    <lineage>
        <taxon>Eukaryota</taxon>
        <taxon>Fungi</taxon>
        <taxon>Dikarya</taxon>
        <taxon>Basidiomycota</taxon>
        <taxon>Agaricomycotina</taxon>
        <taxon>Agaricomycetes</taxon>
        <taxon>Hymenochaetales</taxon>
        <taxon>Hymenochaetaceae</taxon>
        <taxon>Phellinidium</taxon>
    </lineage>
</organism>
<feature type="compositionally biased region" description="Polar residues" evidence="2">
    <location>
        <begin position="184"/>
        <end position="197"/>
    </location>
</feature>
<keyword evidence="5" id="KW-1185">Reference proteome</keyword>
<feature type="coiled-coil region" evidence="1">
    <location>
        <begin position="32"/>
        <end position="66"/>
    </location>
</feature>
<feature type="transmembrane region" description="Helical" evidence="3">
    <location>
        <begin position="136"/>
        <end position="155"/>
    </location>
</feature>
<gene>
    <name evidence="4" type="ORF">EW145_g4172</name>
</gene>
<keyword evidence="3" id="KW-0812">Transmembrane</keyword>
<feature type="compositionally biased region" description="Basic and acidic residues" evidence="2">
    <location>
        <begin position="391"/>
        <end position="406"/>
    </location>
</feature>
<protein>
    <submittedName>
        <fullName evidence="4">Uncharacterized protein</fullName>
    </submittedName>
</protein>
<keyword evidence="3" id="KW-1133">Transmembrane helix</keyword>
<keyword evidence="1" id="KW-0175">Coiled coil</keyword>
<dbReference type="Proteomes" id="UP000308199">
    <property type="component" value="Unassembled WGS sequence"/>
</dbReference>
<sequence length="406" mass="46514">MYKDRVLKRSLSLEASTAEHAVHVEPLREELAESYTETQADLVEELNVLKERMDRFEKSMETSQRQEENVHGNTKILANKVKEMVQDARNDDKKREENARDLEACIYAQQHHLEKLMNMRIIEMGKFMTQQYTKGLVNLLGFGTAFAHAMLYRMLARAGSPLLSPTQSSPTQSTSEPIKERQKLSSSQFPVEQRRSSQSPVEWTDTLLANAKFYWSSHYGRGRDEYRLDKSFKFTGSDNDWVFKVNELFDTEKDEYFLACFKADLLACVRPKCISDLAEAERKHKANHSQETIKNLVKAKSMLAVIDSDNALSYIMNPLTRESAHALVHPNFEFEVSYKFGLHSFENVVRFDKEGHPVFKKDIFSQAIDEAEAAEAEAVDDEGSSDIDFESGSRQDSVEAFNDGKM</sequence>
<dbReference type="EMBL" id="SGPK01000203">
    <property type="protein sequence ID" value="THH06310.1"/>
    <property type="molecule type" value="Genomic_DNA"/>
</dbReference>
<accession>A0A4S4L9K0</accession>
<evidence type="ECO:0000313" key="4">
    <source>
        <dbReference type="EMBL" id="THH06310.1"/>
    </source>
</evidence>
<feature type="region of interest" description="Disordered" evidence="2">
    <location>
        <begin position="162"/>
        <end position="197"/>
    </location>
</feature>
<dbReference type="AlphaFoldDB" id="A0A4S4L9K0"/>
<proteinExistence type="predicted"/>
<feature type="compositionally biased region" description="Low complexity" evidence="2">
    <location>
        <begin position="162"/>
        <end position="175"/>
    </location>
</feature>
<evidence type="ECO:0000313" key="5">
    <source>
        <dbReference type="Proteomes" id="UP000308199"/>
    </source>
</evidence>
<feature type="region of interest" description="Disordered" evidence="2">
    <location>
        <begin position="374"/>
        <end position="406"/>
    </location>
</feature>